<dbReference type="PANTHER" id="PTHR40448">
    <property type="entry name" value="TWO-COMPONENT SENSOR HISTIDINE KINASE"/>
    <property type="match status" value="1"/>
</dbReference>
<dbReference type="Pfam" id="PF02518">
    <property type="entry name" value="HATPase_c"/>
    <property type="match status" value="1"/>
</dbReference>
<dbReference type="GO" id="GO:0004673">
    <property type="term" value="F:protein histidine kinase activity"/>
    <property type="evidence" value="ECO:0007669"/>
    <property type="project" value="UniProtKB-EC"/>
</dbReference>
<sequence>MHIAIRQIVVDIIETLLLLGIFETLYDKKRFIIQNKIKTGLLFIFLVFAAYWSRLHMLLVYHTLFLVVFITLILSWITKIRIFHSAIIVSLFFTILFSTEFFTQIILMVIFNINLNQAFFDFRYVWIATLTSKILQILIVAMIFKFNSYFTKLRLFEREGAIFANLILELGVFTLFIFCINYGIFNIKNIQTYNIFIFIMYFIFLIAKFKSLQEKQLAVDISINYKIQEHQIKNMEEIISIIRQEKHDFANHINVIQGLCSLNKPNTVERIDNYVRQISDTIHSSFRYLDTGNDYIDGLLSIKNNYAVKNNIDFKVTIKESFSLLKIRQDELISIISNLVDNAFESFQLTSNIQRKEISITTFKEYENFCIEVSDNGDVIPENIVKKVFNKGFSTKTKQNDTHGFGLYITKQLVEKNNGTISVKSVPERTKFLIKFKMEGNINE</sequence>
<dbReference type="Gene3D" id="3.30.565.10">
    <property type="entry name" value="Histidine kinase-like ATPase, C-terminal domain"/>
    <property type="match status" value="1"/>
</dbReference>
<evidence type="ECO:0000256" key="3">
    <source>
        <dbReference type="SAM" id="Phobius"/>
    </source>
</evidence>
<keyword evidence="1 5" id="KW-0418">Kinase</keyword>
<keyword evidence="3" id="KW-0472">Membrane</keyword>
<dbReference type="EMBL" id="JBJHZX010000023">
    <property type="protein sequence ID" value="MFL0196923.1"/>
    <property type="molecule type" value="Genomic_DNA"/>
</dbReference>
<dbReference type="SMART" id="SM00387">
    <property type="entry name" value="HATPase_c"/>
    <property type="match status" value="1"/>
</dbReference>
<comment type="caution">
    <text evidence="5">The sequence shown here is derived from an EMBL/GenBank/DDBJ whole genome shotgun (WGS) entry which is preliminary data.</text>
</comment>
<feature type="transmembrane region" description="Helical" evidence="3">
    <location>
        <begin position="190"/>
        <end position="207"/>
    </location>
</feature>
<dbReference type="InterPro" id="IPR005467">
    <property type="entry name" value="His_kinase_dom"/>
</dbReference>
<dbReference type="InterPro" id="IPR036890">
    <property type="entry name" value="HATPase_C_sf"/>
</dbReference>
<dbReference type="SUPFAM" id="SSF55874">
    <property type="entry name" value="ATPase domain of HSP90 chaperone/DNA topoisomerase II/histidine kinase"/>
    <property type="match status" value="1"/>
</dbReference>
<dbReference type="Pfam" id="PF14689">
    <property type="entry name" value="SPOB_a"/>
    <property type="match status" value="1"/>
</dbReference>
<evidence type="ECO:0000256" key="2">
    <source>
        <dbReference type="ARBA" id="ARBA00023012"/>
    </source>
</evidence>
<dbReference type="RefSeq" id="WP_406793027.1">
    <property type="nucleotide sequence ID" value="NZ_JBJHZX010000023.1"/>
</dbReference>
<proteinExistence type="predicted"/>
<name>A0ABW8SMP5_9CLOT</name>
<dbReference type="InterPro" id="IPR003594">
    <property type="entry name" value="HATPase_dom"/>
</dbReference>
<keyword evidence="3" id="KW-0812">Transmembrane</keyword>
<feature type="transmembrane region" description="Helical" evidence="3">
    <location>
        <begin position="89"/>
        <end position="113"/>
    </location>
</feature>
<organism evidence="5 6">
    <name type="scientific">Candidatus Clostridium eludens</name>
    <dbReference type="NCBI Taxonomy" id="3381663"/>
    <lineage>
        <taxon>Bacteria</taxon>
        <taxon>Bacillati</taxon>
        <taxon>Bacillota</taxon>
        <taxon>Clostridia</taxon>
        <taxon>Eubacteriales</taxon>
        <taxon>Clostridiaceae</taxon>
        <taxon>Clostridium</taxon>
    </lineage>
</organism>
<gene>
    <name evidence="5" type="ORF">ACJDU8_15340</name>
</gene>
<accession>A0ABW8SMP5</accession>
<reference evidence="5 6" key="1">
    <citation type="submission" date="2024-11" db="EMBL/GenBank/DDBJ databases">
        <authorList>
            <person name="Heng Y.C."/>
            <person name="Lim A.C.H."/>
            <person name="Lee J.K.Y."/>
            <person name="Kittelmann S."/>
        </authorList>
    </citation>
    <scope>NUCLEOTIDE SEQUENCE [LARGE SCALE GENOMIC DNA]</scope>
    <source>
        <strain evidence="5 6">WILCCON 0269</strain>
    </source>
</reference>
<protein>
    <submittedName>
        <fullName evidence="5">Sensor histidine kinase</fullName>
        <ecNumber evidence="5">2.7.13.3</ecNumber>
    </submittedName>
</protein>
<feature type="transmembrane region" description="Helical" evidence="3">
    <location>
        <begin position="125"/>
        <end position="150"/>
    </location>
</feature>
<keyword evidence="2" id="KW-0902">Two-component regulatory system</keyword>
<evidence type="ECO:0000313" key="5">
    <source>
        <dbReference type="EMBL" id="MFL0196923.1"/>
    </source>
</evidence>
<keyword evidence="5" id="KW-0808">Transferase</keyword>
<keyword evidence="6" id="KW-1185">Reference proteome</keyword>
<feature type="transmembrane region" description="Helical" evidence="3">
    <location>
        <begin position="162"/>
        <end position="184"/>
    </location>
</feature>
<feature type="transmembrane region" description="Helical" evidence="3">
    <location>
        <begin position="37"/>
        <end position="53"/>
    </location>
</feature>
<dbReference type="EC" id="2.7.13.3" evidence="5"/>
<dbReference type="Gene3D" id="1.10.287.130">
    <property type="match status" value="1"/>
</dbReference>
<dbReference type="InterPro" id="IPR039506">
    <property type="entry name" value="SPOB_a"/>
</dbReference>
<feature type="domain" description="Histidine kinase" evidence="4">
    <location>
        <begin position="244"/>
        <end position="440"/>
    </location>
</feature>
<dbReference type="PANTHER" id="PTHR40448:SF1">
    <property type="entry name" value="TWO-COMPONENT SENSOR HISTIDINE KINASE"/>
    <property type="match status" value="1"/>
</dbReference>
<evidence type="ECO:0000259" key="4">
    <source>
        <dbReference type="PROSITE" id="PS50109"/>
    </source>
</evidence>
<dbReference type="PROSITE" id="PS50109">
    <property type="entry name" value="HIS_KIN"/>
    <property type="match status" value="1"/>
</dbReference>
<evidence type="ECO:0000313" key="6">
    <source>
        <dbReference type="Proteomes" id="UP001623660"/>
    </source>
</evidence>
<keyword evidence="3" id="KW-1133">Transmembrane helix</keyword>
<evidence type="ECO:0000256" key="1">
    <source>
        <dbReference type="ARBA" id="ARBA00022777"/>
    </source>
</evidence>
<feature type="transmembrane region" description="Helical" evidence="3">
    <location>
        <begin position="59"/>
        <end position="77"/>
    </location>
</feature>
<dbReference type="Proteomes" id="UP001623660">
    <property type="component" value="Unassembled WGS sequence"/>
</dbReference>